<dbReference type="InterPro" id="IPR018485">
    <property type="entry name" value="FGGY_C"/>
</dbReference>
<protein>
    <recommendedName>
        <fullName evidence="9">Xylulokinase</fullName>
    </recommendedName>
</protein>
<gene>
    <name evidence="7" type="ORF">JD276_14280</name>
</gene>
<dbReference type="Pfam" id="PF02782">
    <property type="entry name" value="FGGY_C"/>
    <property type="match status" value="1"/>
</dbReference>
<keyword evidence="2" id="KW-0859">Xylose metabolism</keyword>
<dbReference type="PANTHER" id="PTHR43095">
    <property type="entry name" value="SUGAR KINASE"/>
    <property type="match status" value="1"/>
</dbReference>
<dbReference type="EMBL" id="JAEHOH010000022">
    <property type="protein sequence ID" value="MBK0420199.1"/>
    <property type="molecule type" value="Genomic_DNA"/>
</dbReference>
<dbReference type="CDD" id="cd00366">
    <property type="entry name" value="ASKHA_NBD_FGGY"/>
    <property type="match status" value="1"/>
</dbReference>
<evidence type="ECO:0000256" key="4">
    <source>
        <dbReference type="ARBA" id="ARBA00022777"/>
    </source>
</evidence>
<feature type="domain" description="Carbohydrate kinase FGGY N-terminal" evidence="5">
    <location>
        <begin position="4"/>
        <end position="254"/>
    </location>
</feature>
<organism evidence="7 8">
    <name type="scientific">Leucobacter chromiisoli</name>
    <dbReference type="NCBI Taxonomy" id="2796471"/>
    <lineage>
        <taxon>Bacteria</taxon>
        <taxon>Bacillati</taxon>
        <taxon>Actinomycetota</taxon>
        <taxon>Actinomycetes</taxon>
        <taxon>Micrococcales</taxon>
        <taxon>Microbacteriaceae</taxon>
        <taxon>Leucobacter</taxon>
    </lineage>
</organism>
<dbReference type="GO" id="GO:0042732">
    <property type="term" value="P:D-xylose metabolic process"/>
    <property type="evidence" value="ECO:0007669"/>
    <property type="project" value="UniProtKB-KW"/>
</dbReference>
<dbReference type="GO" id="GO:0016301">
    <property type="term" value="F:kinase activity"/>
    <property type="evidence" value="ECO:0007669"/>
    <property type="project" value="UniProtKB-KW"/>
</dbReference>
<dbReference type="Gene3D" id="3.30.420.40">
    <property type="match status" value="2"/>
</dbReference>
<dbReference type="InterPro" id="IPR043129">
    <property type="entry name" value="ATPase_NBD"/>
</dbReference>
<dbReference type="PANTHER" id="PTHR43095:SF5">
    <property type="entry name" value="XYLULOSE KINASE"/>
    <property type="match status" value="1"/>
</dbReference>
<comment type="caution">
    <text evidence="7">The sequence shown here is derived from an EMBL/GenBank/DDBJ whole genome shotgun (WGS) entry which is preliminary data.</text>
</comment>
<evidence type="ECO:0000256" key="2">
    <source>
        <dbReference type="ARBA" id="ARBA00022629"/>
    </source>
</evidence>
<dbReference type="InterPro" id="IPR050406">
    <property type="entry name" value="FGGY_Carb_Kinase"/>
</dbReference>
<evidence type="ECO:0008006" key="9">
    <source>
        <dbReference type="Google" id="ProtNLM"/>
    </source>
</evidence>
<dbReference type="SUPFAM" id="SSF53067">
    <property type="entry name" value="Actin-like ATPase domain"/>
    <property type="match status" value="2"/>
</dbReference>
<dbReference type="Proteomes" id="UP000608530">
    <property type="component" value="Unassembled WGS sequence"/>
</dbReference>
<accession>A0A934UV47</accession>
<feature type="domain" description="Carbohydrate kinase FGGY C-terminal" evidence="6">
    <location>
        <begin position="298"/>
        <end position="453"/>
    </location>
</feature>
<keyword evidence="2" id="KW-0119">Carbohydrate metabolism</keyword>
<dbReference type="AlphaFoldDB" id="A0A934UV47"/>
<evidence type="ECO:0000256" key="3">
    <source>
        <dbReference type="ARBA" id="ARBA00022679"/>
    </source>
</evidence>
<dbReference type="InterPro" id="IPR000577">
    <property type="entry name" value="Carb_kinase_FGGY"/>
</dbReference>
<keyword evidence="4" id="KW-0418">Kinase</keyword>
<sequence length="513" mass="53742">MAVTVGVDIGTQGSKVGIYTLDGILVGQAYAEHELSYPGPGRVEMDAEQITEAAVRAVASAVGRARDAGIAPGDIEGISFSGILCGQVYVDEHLDPVRPIIPFLDVRSADLAAAAARELDPIWIEESGTSTLDAYAAPFPLQWVRDNEPEVYRRIAAVLSLGPFVAARFAGFGARDAYVDPTHLSGWVVGWDARSKGFSERQFELFGLDPAHATRVVPSSEVVGEVTSEFAERTGIPAGTPIVAGAGDVMQSNLSSGLLRAGQAADVAGTASILTLGVDGIVPSVSRIPGMLYSLGTIEGQSFYWGYVRAGGLSLRWFRDRVSGSAPDDAAYAELDRRAQGVPAGSNGALFMPYLSGGNPDNPDASGTWLGLDAGADQAVLWRSILESIAYEYSDFLGEFAAAGLPVSEVLVTGGGARSAIWNQIKADVIGVPWRVPSRGDGAVLADAALASVGIGRAASLESQLGEWLAGGAGFAPDPAAHERYRRLGAIREELLGGALRDVFAAARRLREN</sequence>
<evidence type="ECO:0000313" key="8">
    <source>
        <dbReference type="Proteomes" id="UP000608530"/>
    </source>
</evidence>
<dbReference type="Pfam" id="PF00370">
    <property type="entry name" value="FGGY_N"/>
    <property type="match status" value="1"/>
</dbReference>
<dbReference type="PIRSF" id="PIRSF000538">
    <property type="entry name" value="GlpK"/>
    <property type="match status" value="1"/>
</dbReference>
<evidence type="ECO:0000259" key="5">
    <source>
        <dbReference type="Pfam" id="PF00370"/>
    </source>
</evidence>
<dbReference type="InterPro" id="IPR018484">
    <property type="entry name" value="FGGY_N"/>
</dbReference>
<evidence type="ECO:0000256" key="1">
    <source>
        <dbReference type="ARBA" id="ARBA00009156"/>
    </source>
</evidence>
<proteinExistence type="inferred from homology"/>
<keyword evidence="8" id="KW-1185">Reference proteome</keyword>
<evidence type="ECO:0000259" key="6">
    <source>
        <dbReference type="Pfam" id="PF02782"/>
    </source>
</evidence>
<reference evidence="7" key="1">
    <citation type="submission" date="2020-12" db="EMBL/GenBank/DDBJ databases">
        <title>Leucobacter sp. CAS1, isolated from Chromium sludge.</title>
        <authorList>
            <person name="Xu Z."/>
        </authorList>
    </citation>
    <scope>NUCLEOTIDE SEQUENCE</scope>
    <source>
        <strain evidence="7">CSA1</strain>
    </source>
</reference>
<evidence type="ECO:0000313" key="7">
    <source>
        <dbReference type="EMBL" id="MBK0420199.1"/>
    </source>
</evidence>
<comment type="similarity">
    <text evidence="1">Belongs to the FGGY kinase family.</text>
</comment>
<dbReference type="RefSeq" id="WP_200116338.1">
    <property type="nucleotide sequence ID" value="NZ_JAEHOH010000022.1"/>
</dbReference>
<name>A0A934UV47_9MICO</name>
<keyword evidence="3" id="KW-0808">Transferase</keyword>